<dbReference type="Pfam" id="PF01949">
    <property type="entry name" value="Endo_dU"/>
    <property type="match status" value="1"/>
</dbReference>
<dbReference type="SMR" id="F6BCN7"/>
<reference evidence="2 3" key="1">
    <citation type="submission" date="2011-05" db="EMBL/GenBank/DDBJ databases">
        <title>Complete sequence of Methanotorris igneus Kol 5.</title>
        <authorList>
            <consortium name="US DOE Joint Genome Institute"/>
            <person name="Lucas S."/>
            <person name="Han J."/>
            <person name="Lapidus A."/>
            <person name="Cheng J.-F."/>
            <person name="Goodwin L."/>
            <person name="Pitluck S."/>
            <person name="Peters L."/>
            <person name="Mikhailova N."/>
            <person name="Chertkov O."/>
            <person name="Han C."/>
            <person name="Tapia R."/>
            <person name="Land M."/>
            <person name="Hauser L."/>
            <person name="Kyrpides N."/>
            <person name="Ivanova N."/>
            <person name="Pagani I."/>
            <person name="Sieprawska-Lupa M."/>
            <person name="Whitman W."/>
            <person name="Woyke T."/>
        </authorList>
    </citation>
    <scope>NUCLEOTIDE SEQUENCE [LARGE SCALE GENOMIC DNA]</scope>
    <source>
        <strain evidence="3">DSM 5666 / JCM 11834 / Kol 5</strain>
    </source>
</reference>
<comment type="similarity">
    <text evidence="1">Belongs to the UPF0215 family.</text>
</comment>
<dbReference type="KEGG" id="mig:Metig_0698"/>
<dbReference type="Proteomes" id="UP000009227">
    <property type="component" value="Chromosome"/>
</dbReference>
<name>F6BCN7_METIK</name>
<dbReference type="InterPro" id="IPR002802">
    <property type="entry name" value="Endo_dU"/>
</dbReference>
<dbReference type="PANTHER" id="PTHR39518">
    <property type="entry name" value="UPF0215 PROTEIN MJ1150"/>
    <property type="match status" value="1"/>
</dbReference>
<dbReference type="STRING" id="880724.Metig_0698"/>
<dbReference type="OrthoDB" id="15207at2157"/>
<gene>
    <name evidence="2" type="ordered locus">Metig_0698</name>
</gene>
<evidence type="ECO:0000313" key="2">
    <source>
        <dbReference type="EMBL" id="AEF96248.1"/>
    </source>
</evidence>
<dbReference type="HAMAP" id="MF_00582">
    <property type="entry name" value="UPF0215"/>
    <property type="match status" value="1"/>
</dbReference>
<evidence type="ECO:0000256" key="1">
    <source>
        <dbReference type="HAMAP-Rule" id="MF_00582"/>
    </source>
</evidence>
<dbReference type="PANTHER" id="PTHR39518:SF2">
    <property type="entry name" value="UPF0215 PROTEIN MJ1150"/>
    <property type="match status" value="1"/>
</dbReference>
<dbReference type="AlphaFoldDB" id="F6BCN7"/>
<keyword evidence="3" id="KW-1185">Reference proteome</keyword>
<dbReference type="RefSeq" id="WP_013798851.1">
    <property type="nucleotide sequence ID" value="NC_015562.1"/>
</dbReference>
<dbReference type="EMBL" id="CP002737">
    <property type="protein sequence ID" value="AEF96248.1"/>
    <property type="molecule type" value="Genomic_DNA"/>
</dbReference>
<proteinExistence type="inferred from homology"/>
<dbReference type="PIRSF" id="PIRSF006380">
    <property type="entry name" value="UCP006380"/>
    <property type="match status" value="1"/>
</dbReference>
<organism evidence="3">
    <name type="scientific">Methanotorris igneus (strain DSM 5666 / JCM 11834 / Kol 5)</name>
    <dbReference type="NCBI Taxonomy" id="880724"/>
    <lineage>
        <taxon>Archaea</taxon>
        <taxon>Methanobacteriati</taxon>
        <taxon>Methanobacteriota</taxon>
        <taxon>Methanomada group</taxon>
        <taxon>Methanococci</taxon>
        <taxon>Methanococcales</taxon>
        <taxon>Methanocaldococcaceae</taxon>
        <taxon>Methanotorris</taxon>
    </lineage>
</organism>
<sequence length="180" mass="20754">MKDEIGVIGFDDAPFYKNDKTALLIATYFRGNRILDGVYFKKIQKDGKDATEKIIEVVKGKHYPKINAIFLYGVTFGGFNIADIFKINEETKKPVIVVIRKNPNRIDMINALRKYFDDWEERAKLLNSFPEPEPLEGIYVQYVGIDREGVKELIKKTRLKSKVPECLRVAHLIGRGFLEL</sequence>
<dbReference type="Gene3D" id="3.30.2170.10">
    <property type="entry name" value="archaeoglobus fulgidus dsm 4304 superfamily"/>
    <property type="match status" value="1"/>
</dbReference>
<evidence type="ECO:0000313" key="3">
    <source>
        <dbReference type="Proteomes" id="UP000009227"/>
    </source>
</evidence>
<dbReference type="HOGENOM" id="CLU_095956_1_0_2"/>
<accession>F6BCN7</accession>
<protein>
    <recommendedName>
        <fullName evidence="1">UPF0215 protein Metig_0698</fullName>
    </recommendedName>
</protein>
<dbReference type="GeneID" id="10643538"/>